<dbReference type="AlphaFoldDB" id="A0AAN7WGK9"/>
<organism evidence="1 2">
    <name type="scientific">Elasticomyces elasticus</name>
    <dbReference type="NCBI Taxonomy" id="574655"/>
    <lineage>
        <taxon>Eukaryota</taxon>
        <taxon>Fungi</taxon>
        <taxon>Dikarya</taxon>
        <taxon>Ascomycota</taxon>
        <taxon>Pezizomycotina</taxon>
        <taxon>Dothideomycetes</taxon>
        <taxon>Dothideomycetidae</taxon>
        <taxon>Mycosphaerellales</taxon>
        <taxon>Teratosphaeriaceae</taxon>
        <taxon>Elasticomyces</taxon>
    </lineage>
</organism>
<protein>
    <submittedName>
        <fullName evidence="1">Uncharacterized protein</fullName>
    </submittedName>
</protein>
<name>A0AAN7WGK9_9PEZI</name>
<accession>A0AAN7WGK9</accession>
<evidence type="ECO:0000313" key="2">
    <source>
        <dbReference type="Proteomes" id="UP001310594"/>
    </source>
</evidence>
<comment type="caution">
    <text evidence="1">The sequence shown here is derived from an EMBL/GenBank/DDBJ whole genome shotgun (WGS) entry which is preliminary data.</text>
</comment>
<dbReference type="Proteomes" id="UP001310594">
    <property type="component" value="Unassembled WGS sequence"/>
</dbReference>
<reference evidence="1" key="1">
    <citation type="submission" date="2023-08" db="EMBL/GenBank/DDBJ databases">
        <title>Black Yeasts Isolated from many extreme environments.</title>
        <authorList>
            <person name="Coleine C."/>
            <person name="Stajich J.E."/>
            <person name="Selbmann L."/>
        </authorList>
    </citation>
    <scope>NUCLEOTIDE SEQUENCE</scope>
    <source>
        <strain evidence="1">CCFEE 5810</strain>
    </source>
</reference>
<gene>
    <name evidence="1" type="ORF">LTR97_002627</name>
</gene>
<proteinExistence type="predicted"/>
<sequence>MPNFNTIAPELRLHIYEHILRFDAPLKRTLFDRLLVKEYEDNYELPEPANTAILSVCRQVNTIWICHSDVCLGDSYTRTSLSCVKKLIVHARMTHNPRVCEDGEFNKSCWIARLAGLLRQLVGPQYPRLRTITVDSTMDNFDDDDWDPNWWFACESVEKHLRESGAEVTYTGLARLTITLAATTALQQQPTIKLHCAAEAQGMDSMLKLSKAELEARTIKGLFERHEDMLSRLCITCARAHAQLPLSTDQRMVPGEAGLRCEDFDGQTLFSAMYRKMTSALG</sequence>
<dbReference type="EMBL" id="JAVRQU010000003">
    <property type="protein sequence ID" value="KAK5705508.1"/>
    <property type="molecule type" value="Genomic_DNA"/>
</dbReference>
<evidence type="ECO:0000313" key="1">
    <source>
        <dbReference type="EMBL" id="KAK5705508.1"/>
    </source>
</evidence>